<feature type="compositionally biased region" description="Basic and acidic residues" evidence="3">
    <location>
        <begin position="1074"/>
        <end position="1091"/>
    </location>
</feature>
<feature type="compositionally biased region" description="Basic and acidic residues" evidence="3">
    <location>
        <begin position="3349"/>
        <end position="3369"/>
    </location>
</feature>
<dbReference type="InterPro" id="IPR056447">
    <property type="entry name" value="REV3_N"/>
</dbReference>
<dbReference type="SUPFAM" id="SSF53098">
    <property type="entry name" value="Ribonuclease H-like"/>
    <property type="match status" value="1"/>
</dbReference>
<proteinExistence type="predicted"/>
<reference evidence="6" key="1">
    <citation type="journal article" date="2023" name="Mol. Biol. Evol.">
        <title>Third-Generation Sequencing Reveals the Adaptive Role of the Epigenome in Three Deep-Sea Polychaetes.</title>
        <authorList>
            <person name="Perez M."/>
            <person name="Aroh O."/>
            <person name="Sun Y."/>
            <person name="Lan Y."/>
            <person name="Juniper S.K."/>
            <person name="Young C.R."/>
            <person name="Angers B."/>
            <person name="Qian P.Y."/>
        </authorList>
    </citation>
    <scope>NUCLEOTIDE SEQUENCE</scope>
    <source>
        <strain evidence="6">P08H-3</strain>
    </source>
</reference>
<feature type="domain" description="DNA polymerase zeta catalytic subunit N-terminal" evidence="5">
    <location>
        <begin position="1"/>
        <end position="55"/>
    </location>
</feature>
<feature type="region of interest" description="Disordered" evidence="3">
    <location>
        <begin position="900"/>
        <end position="920"/>
    </location>
</feature>
<accession>A0AAD9J4J5</accession>
<dbReference type="Pfam" id="PF24065">
    <property type="entry name" value="REV3_N"/>
    <property type="match status" value="1"/>
</dbReference>
<feature type="region of interest" description="Disordered" evidence="3">
    <location>
        <begin position="2080"/>
        <end position="2114"/>
    </location>
</feature>
<keyword evidence="2" id="KW-0175">Coiled coil</keyword>
<feature type="region of interest" description="Disordered" evidence="3">
    <location>
        <begin position="2006"/>
        <end position="2046"/>
    </location>
</feature>
<feature type="compositionally biased region" description="Basic residues" evidence="3">
    <location>
        <begin position="1166"/>
        <end position="1177"/>
    </location>
</feature>
<dbReference type="CDD" id="cd16075">
    <property type="entry name" value="ORC6_CTD"/>
    <property type="match status" value="1"/>
</dbReference>
<dbReference type="GO" id="GO:0000724">
    <property type="term" value="P:double-strand break repair via homologous recombination"/>
    <property type="evidence" value="ECO:0007669"/>
    <property type="project" value="TreeGrafter"/>
</dbReference>
<feature type="region of interest" description="Disordered" evidence="3">
    <location>
        <begin position="2152"/>
        <end position="2171"/>
    </location>
</feature>
<dbReference type="Pfam" id="PF24055">
    <property type="entry name" value="POL3_N"/>
    <property type="match status" value="1"/>
</dbReference>
<evidence type="ECO:0000256" key="3">
    <source>
        <dbReference type="SAM" id="MobiDB-lite"/>
    </source>
</evidence>
<feature type="compositionally biased region" description="Polar residues" evidence="3">
    <location>
        <begin position="2463"/>
        <end position="2475"/>
    </location>
</feature>
<feature type="compositionally biased region" description="Low complexity" evidence="3">
    <location>
        <begin position="2942"/>
        <end position="2966"/>
    </location>
</feature>
<gene>
    <name evidence="6" type="ORF">LSH36_617g00071</name>
</gene>
<evidence type="ECO:0000259" key="5">
    <source>
        <dbReference type="Pfam" id="PF24065"/>
    </source>
</evidence>
<feature type="region of interest" description="Disordered" evidence="3">
    <location>
        <begin position="3253"/>
        <end position="3369"/>
    </location>
</feature>
<feature type="region of interest" description="Disordered" evidence="3">
    <location>
        <begin position="2180"/>
        <end position="2223"/>
    </location>
</feature>
<dbReference type="GO" id="GO:0003887">
    <property type="term" value="F:DNA-directed DNA polymerase activity"/>
    <property type="evidence" value="ECO:0007669"/>
    <property type="project" value="UniProtKB-EC"/>
</dbReference>
<feature type="compositionally biased region" description="Basic and acidic residues" evidence="3">
    <location>
        <begin position="3281"/>
        <end position="3295"/>
    </location>
</feature>
<keyword evidence="7" id="KW-1185">Reference proteome</keyword>
<feature type="compositionally biased region" description="Basic and acidic residues" evidence="3">
    <location>
        <begin position="1005"/>
        <end position="1016"/>
    </location>
</feature>
<feature type="region of interest" description="Disordered" evidence="3">
    <location>
        <begin position="1774"/>
        <end position="1816"/>
    </location>
</feature>
<feature type="region of interest" description="Disordered" evidence="3">
    <location>
        <begin position="1858"/>
        <end position="1923"/>
    </location>
</feature>
<name>A0AAD9J4J5_9ANNE</name>
<feature type="compositionally biased region" description="Low complexity" evidence="3">
    <location>
        <begin position="681"/>
        <end position="694"/>
    </location>
</feature>
<feature type="compositionally biased region" description="Acidic residues" evidence="3">
    <location>
        <begin position="1797"/>
        <end position="1807"/>
    </location>
</feature>
<dbReference type="PANTHER" id="PTHR45812">
    <property type="entry name" value="DNA POLYMERASE ZETA CATALYTIC SUBUNIT"/>
    <property type="match status" value="1"/>
</dbReference>
<dbReference type="InterPro" id="IPR030559">
    <property type="entry name" value="PolZ_Rev3"/>
</dbReference>
<feature type="compositionally biased region" description="Polar residues" evidence="3">
    <location>
        <begin position="2312"/>
        <end position="2366"/>
    </location>
</feature>
<feature type="region of interest" description="Disordered" evidence="3">
    <location>
        <begin position="1001"/>
        <end position="1091"/>
    </location>
</feature>
<feature type="compositionally biased region" description="Polar residues" evidence="3">
    <location>
        <begin position="2709"/>
        <end position="2728"/>
    </location>
</feature>
<feature type="compositionally biased region" description="Basic and acidic residues" evidence="3">
    <location>
        <begin position="2193"/>
        <end position="2205"/>
    </location>
</feature>
<comment type="catalytic activity">
    <reaction evidence="1">
        <text>DNA(n) + a 2'-deoxyribonucleoside 5'-triphosphate = DNA(n+1) + diphosphate</text>
        <dbReference type="Rhea" id="RHEA:22508"/>
        <dbReference type="Rhea" id="RHEA-COMP:17339"/>
        <dbReference type="Rhea" id="RHEA-COMP:17340"/>
        <dbReference type="ChEBI" id="CHEBI:33019"/>
        <dbReference type="ChEBI" id="CHEBI:61560"/>
        <dbReference type="ChEBI" id="CHEBI:173112"/>
        <dbReference type="EC" id="2.7.7.7"/>
    </reaction>
</comment>
<feature type="compositionally biased region" description="Basic and acidic residues" evidence="3">
    <location>
        <begin position="1895"/>
        <end position="1904"/>
    </location>
</feature>
<feature type="compositionally biased region" description="Polar residues" evidence="3">
    <location>
        <begin position="2155"/>
        <end position="2166"/>
    </location>
</feature>
<feature type="region of interest" description="Disordered" evidence="3">
    <location>
        <begin position="2235"/>
        <end position="2277"/>
    </location>
</feature>
<evidence type="ECO:0000259" key="4">
    <source>
        <dbReference type="Pfam" id="PF24055"/>
    </source>
</evidence>
<feature type="region of interest" description="Disordered" evidence="3">
    <location>
        <begin position="2794"/>
        <end position="3002"/>
    </location>
</feature>
<feature type="coiled-coil region" evidence="2">
    <location>
        <begin position="1413"/>
        <end position="1464"/>
    </location>
</feature>
<feature type="compositionally biased region" description="Basic residues" evidence="3">
    <location>
        <begin position="1031"/>
        <end position="1042"/>
    </location>
</feature>
<dbReference type="PANTHER" id="PTHR45812:SF1">
    <property type="entry name" value="DNA POLYMERASE ZETA CATALYTIC SUBUNIT"/>
    <property type="match status" value="1"/>
</dbReference>
<feature type="compositionally biased region" description="Pro residues" evidence="3">
    <location>
        <begin position="2862"/>
        <end position="2883"/>
    </location>
</feature>
<evidence type="ECO:0000313" key="6">
    <source>
        <dbReference type="EMBL" id="KAK2146299.1"/>
    </source>
</evidence>
<feature type="region of interest" description="Disordered" evidence="3">
    <location>
        <begin position="1166"/>
        <end position="1200"/>
    </location>
</feature>
<feature type="compositionally biased region" description="Basic residues" evidence="3">
    <location>
        <begin position="3262"/>
        <end position="3272"/>
    </location>
</feature>
<protein>
    <recommendedName>
        <fullName evidence="8">DNA-directed DNA polymerase</fullName>
    </recommendedName>
</protein>
<comment type="caution">
    <text evidence="6">The sequence shown here is derived from an EMBL/GenBank/DDBJ whole genome shotgun (WGS) entry which is preliminary data.</text>
</comment>
<feature type="region of interest" description="Disordered" evidence="3">
    <location>
        <begin position="3050"/>
        <end position="3113"/>
    </location>
</feature>
<feature type="compositionally biased region" description="Pro residues" evidence="3">
    <location>
        <begin position="2657"/>
        <end position="2686"/>
    </location>
</feature>
<dbReference type="InterPro" id="IPR056435">
    <property type="entry name" value="DPOD/Z_N"/>
</dbReference>
<sequence length="3369" mass="370451">MFSMRIVTTDHYLASPIAGLDVCYNEYRGTDISKVPVIRVYGITPAGQKSCMHVHGVFPYLYILYDGTEPLERYLRQLTTSIDKALNVALGRASSTVQHVYKVSLVSGITFYGYHDKEEIFVKIYLYNPLMVKKVSDLLLGGAVMNKVLQPYESHIPYQLQMFIDYNLYGMNMLHVAAVKFRRPNSVGVHDSRDKNGLPTNKQSHDSLCISSVESVFNSNTSTQQFWDLENIPRIKCLYGCSEFWLDQSIQRHSACMLEVDIVAADILNRLDIEGNVGTNPGLAAIWEDERQRRLEKGDSAQITPPPSPERHNIGWSSSEEQLQYELQELVQNLQPFLNDSDDDVEEDAASASLRQLAVQLNLTAPSSQVELHLSRQISDVSSQSSVILDDEEKTEDAVIDEQSIHQVVSTSQSFTEDRDVELNPSQNVPSQDHSLVQLLASLADGGSPAGTQLVAQVSRLEDQDAILSQQTAGSVVDDDDDNEDERQQVAESLEMSERLITEDDNLECVDEELNRHSRATSVVDINLQGMDTSWNSSQWLDVVHEPVESETKVNVRMDAKQTAVCVVSESSDDDLEDNSIPQLDGPVDVKSGTRRLSVGSTLVKPKKREDVRSGPSPFMKAESFTHPSRKIEKEFVNGGMSSKSRSKNFQCQEVIHSKLDLRCASPSFIKHGSSQVTPNRPSSGRSSQPSGTSMKAGCTTVVDLTNMTVTTKKQTLSLLGAKPVEKEDLKHHVSVSHDHESIVSSEPVPTREIENLVKRKCVKDSRSFKIKRVPRFQPREHEVLISEQDKAPSLIIRPGQVIPERTYHPGKVQPPAVPKSCKIDLRSMGSSSVPPRPMASTKAKMKDWAAAMTSMDKHVYGVKVKSQPIRPPNSRRMYTPVDSMMEQVVPTKGLKTYIPPAGIRNTKQNSVGSSPFRDPGMIVDTELKTEGKENAKKPANRVYRKHVSGIIPIGGQEQKTENGQQIVVLDSDKYQSARPEKETELDSEISTVNTAVVIHSSQDVVKDKKDQEQKVHPSGSSRKSQPSKHGEKRTKNKKKRHSVDLIEPELATNSSPERNNIFAVVTPEVAESDSGKKSKLDGPDDEQKRDLDEMSAAKIVKGLLGFKKNLFSGKSKEELKRIQEKLNKTPGSKNAPLILDDEDGEECLYAANVITEESYSLRMKFRRRKRRQRRLSSKSSKGQHTTSSERDASDAENPEDYIIKGRRDSDSSADSDASLHLKAYVGAHQKTYEKPSYRVGDNFGKKKYVVDPDDMFNKVVTNVAESVQKSEPDTTKVTSAFDSPEGASEHVMETETGDDGIKMLAGGKSHQATLWDKKIWCEKGKKKFNGVVRRPLQIPKRKPLIPGRIRITSTSPLRYYCGRRTGISQSESDTEVDAPEQSCTVQILKDEYNDYIDGLLGKECVILSKMSKSEIEELKKQVKKEMEHKRKEHIMPLVMQKTREEIEKDYEEVKRRVLEEMAKEPPMPDYVDSDIEPFESDSGSEKESELNSNKHQTFGEDSKVNKACTGDNHCGDVIATSTFSDISSDTEMPTLEPVVLSTITVSENTSSNVCTNDMTIVSCDVNETIREGSEKYTEEGNVTFVIMSQEEAESEGVLLVEGGTCPVPEQLQEENCPMKEVLKDQIVVIDLDGKAESEQVDQGQQPLTSTVITTVMNQWSASMHVHNPDQSADKSTTVQADRMSPRILAADEVEDCKKVDDIKPIHEDLDMAKLNNDKSSKAHSRRSSLDMVNDKGEVAEVDFSLLEMDTDNETHDGPLHDRELDTHKQLHTPPIMIDSDQSQDGECLITPKKEPEQDEPSGDDDVLGMPTLSQDLPVSDCGKSCHLLTADNIQKSDSSVELATDFDLDERNIGKKRKRTNTADDDHLKNKIPRSGNADEVSLPISQLTGAKTVDGKSHKRDGCVSSSGEDSPKLDESSKSCASERICHQLKPCFIRLERLIMSGTTMFVSDSEIDRTPSFYGSGNMGAARYAHGIITDIVTENSADPLWEAHKQRLAVMTEPNRLQTARRQKGPPKHFADYVIPDGALPTGTPKKPSPRKKIRDPFVRCSSGRRAKKRTEQRKFLDKLSILHQYTLNSLNSSNDTADGQMSEEATGSCSNVASGTASPVSNPPMAATTSYARDANDDHKSGYDDVMYKLALLSPEEQAVCDKSTLQPTSPTHTGGLSGNMVAQDINERPRHESAGSAFVARRSDREASVREKSSSSASKSPEMSQVKEGVPYTVRTEVVRFGSGSQSPLEDNHDSQSSSSIGSSTHHSSLNQPHLDESPSTIGKHTSWSNVAAQGSTVSQPCLDESVSVVIKKPLLGDSYSPNSDVSQSGTGESQSAVDIQISQKCMSGQNSDEGQPSIDKSSSSKVKQPSLRTTAVVHHNEPPLQPSLCKNYDMSNVSLVNWDRKEQSSIGQGYLVEKMPQESIKLGESDQNKELPQQPHHHDIPMYQEVTGNSRDCHTARVAVPEGDVAQSSLNCPQGSDSLSRESADDVISSRSSVVRSDNSSCQTAINQSSSHFCQSHTVHSSISLQLVSSTHLFDQQLNQSVPEQMSFHYSDQQLPSRVSNHQLTPHSVAIQSVAHSTISQSSTALAIPESPIHSPQPQPYLPSQHLAHQGARSDSSTFVTNPQSPVHRANLQSPPHQAGTLSPPHRASPQSPPYQDSPLSPPHSPSPQSPPHSPSPQSPPLSPSPQSPSPSQNHQSSPHLFSPQSPPCWHSHSSSAQTIIPQSPTHSPSVKSPRHLPTQSPSPPLAHKDSSYLPPQPASPPQLPSHLSEPKSAFCSPKQQLTCLALDTQCQTSPYSQQPLEYLESPDSPASIQHSPLVPGSLFSSRPLLAGPKLIPQSPCLQASPSNLASTRPPHHLHNIQPVIIPPCPASPTPSPRLPSPPHSPSPHSSPHLSSPQSPPHSPSPQSPSPESPPCSPSPQSPPHSPSPQSPPHSLSPQSPSPQSPLHSPNPQSPSPISSPHSSRSLSPPRSPSPIRSPDPHRQLHGRRPAGHMPAVIPLTIEDPEIQEEVEKARRVKLMKLLGHGSLKPTAKNQMAVDPELPVAHDNLHGAAVGHQTSSRERRSTSQPSHGHPGLGHTRGDGQPPGDSGSGEPSVGSTSDHHTVIQPAQPPPSQEMLLQTAQRHALGQYQASDAYCSNPDDVPDRPRELCGRVLKVQSALVCELPEVMTTSSQPGLQYWKDFMMRRHLQNMDCSQASVADLLQQVRRTPHLTEAFLGDHVLVLTPCRPPPSSNAVSEWLRGKKMYTMAKLEAVNADSEENQKGYAKKGKGKGKGKSSLNIKHPTTEKPSPRIPKSDHDDDEEDPKIPESPQFSQPKVAVDLDSQLKPMKRQRSVSFVGDVRDTLPSFSTEMQDRADVKLTPDESMDELRPG</sequence>
<evidence type="ECO:0000313" key="7">
    <source>
        <dbReference type="Proteomes" id="UP001208570"/>
    </source>
</evidence>
<feature type="region of interest" description="Disordered" evidence="3">
    <location>
        <begin position="2579"/>
        <end position="2771"/>
    </location>
</feature>
<dbReference type="Gene3D" id="3.30.342.10">
    <property type="entry name" value="DNA Polymerase, chain B, domain 1"/>
    <property type="match status" value="1"/>
</dbReference>
<dbReference type="FunFam" id="3.30.342.10:FF:000002">
    <property type="entry name" value="DNA polymerase zeta catalytic subunit isoform X1"/>
    <property type="match status" value="1"/>
</dbReference>
<feature type="region of interest" description="Disordered" evidence="3">
    <location>
        <begin position="295"/>
        <end position="315"/>
    </location>
</feature>
<feature type="region of interest" description="Disordered" evidence="3">
    <location>
        <begin position="2307"/>
        <end position="2366"/>
    </location>
</feature>
<feature type="domain" description="DNA polymerase delta/zeta catalytic subunit N-terminal" evidence="4">
    <location>
        <begin position="56"/>
        <end position="133"/>
    </location>
</feature>
<feature type="compositionally biased region" description="Pro residues" evidence="3">
    <location>
        <begin position="2895"/>
        <end position="2929"/>
    </location>
</feature>
<feature type="compositionally biased region" description="Low complexity" evidence="3">
    <location>
        <begin position="2247"/>
        <end position="2261"/>
    </location>
</feature>
<dbReference type="EMBL" id="JAODUP010000617">
    <property type="protein sequence ID" value="KAK2146299.1"/>
    <property type="molecule type" value="Genomic_DNA"/>
</dbReference>
<dbReference type="GO" id="GO:0042276">
    <property type="term" value="P:error-prone translesion synthesis"/>
    <property type="evidence" value="ECO:0007669"/>
    <property type="project" value="TreeGrafter"/>
</dbReference>
<feature type="compositionally biased region" description="Low complexity" evidence="3">
    <location>
        <begin position="2687"/>
        <end position="2698"/>
    </location>
</feature>
<evidence type="ECO:0008006" key="8">
    <source>
        <dbReference type="Google" id="ProtNLM"/>
    </source>
</evidence>
<feature type="compositionally biased region" description="Polar residues" evidence="3">
    <location>
        <begin position="2610"/>
        <end position="2633"/>
    </location>
</feature>
<feature type="compositionally biased region" description="Polar residues" evidence="3">
    <location>
        <begin position="2080"/>
        <end position="2111"/>
    </location>
</feature>
<dbReference type="InterPro" id="IPR012337">
    <property type="entry name" value="RNaseH-like_sf"/>
</dbReference>
<dbReference type="GO" id="GO:0016035">
    <property type="term" value="C:zeta DNA polymerase complex"/>
    <property type="evidence" value="ECO:0007669"/>
    <property type="project" value="InterPro"/>
</dbReference>
<feature type="compositionally biased region" description="Pro residues" evidence="3">
    <location>
        <begin position="2752"/>
        <end position="2761"/>
    </location>
</feature>
<dbReference type="GO" id="GO:0005634">
    <property type="term" value="C:nucleus"/>
    <property type="evidence" value="ECO:0007669"/>
    <property type="project" value="TreeGrafter"/>
</dbReference>
<feature type="compositionally biased region" description="Low complexity" evidence="3">
    <location>
        <begin position="3079"/>
        <end position="3095"/>
    </location>
</feature>
<evidence type="ECO:0000256" key="2">
    <source>
        <dbReference type="SAM" id="Coils"/>
    </source>
</evidence>
<feature type="compositionally biased region" description="Low complexity" evidence="3">
    <location>
        <begin position="2884"/>
        <end position="2894"/>
    </location>
</feature>
<evidence type="ECO:0000256" key="1">
    <source>
        <dbReference type="ARBA" id="ARBA00049244"/>
    </source>
</evidence>
<feature type="region of interest" description="Disordered" evidence="3">
    <location>
        <begin position="671"/>
        <end position="697"/>
    </location>
</feature>
<organism evidence="6 7">
    <name type="scientific">Paralvinella palmiformis</name>
    <dbReference type="NCBI Taxonomy" id="53620"/>
    <lineage>
        <taxon>Eukaryota</taxon>
        <taxon>Metazoa</taxon>
        <taxon>Spiralia</taxon>
        <taxon>Lophotrochozoa</taxon>
        <taxon>Annelida</taxon>
        <taxon>Polychaeta</taxon>
        <taxon>Sedentaria</taxon>
        <taxon>Canalipalpata</taxon>
        <taxon>Terebellida</taxon>
        <taxon>Terebelliformia</taxon>
        <taxon>Alvinellidae</taxon>
        <taxon>Paralvinella</taxon>
    </lineage>
</organism>
<feature type="region of interest" description="Disordered" evidence="3">
    <location>
        <begin position="2459"/>
        <end position="2482"/>
    </location>
</feature>
<feature type="compositionally biased region" description="Polar residues" evidence="3">
    <location>
        <begin position="2837"/>
        <end position="2848"/>
    </location>
</feature>
<dbReference type="Proteomes" id="UP001208570">
    <property type="component" value="Unassembled WGS sequence"/>
</dbReference>
<feature type="region of interest" description="Disordered" evidence="3">
    <location>
        <begin position="1464"/>
        <end position="1498"/>
    </location>
</feature>